<sequence>MEVAFAQRAAGAGRSGDALTAYVAYRHWRPVHAGGGGALLIADHGA</sequence>
<comment type="caution">
    <text evidence="1">The sequence shown here is derived from an EMBL/GenBank/DDBJ whole genome shotgun (WGS) entry which is preliminary data.</text>
</comment>
<dbReference type="RefSeq" id="WP_184692782.1">
    <property type="nucleotide sequence ID" value="NZ_JACIIJ010000002.1"/>
</dbReference>
<dbReference type="EMBL" id="JACIIJ010000002">
    <property type="protein sequence ID" value="MBB6219897.1"/>
    <property type="molecule type" value="Genomic_DNA"/>
</dbReference>
<proteinExistence type="predicted"/>
<protein>
    <submittedName>
        <fullName evidence="1">Uncharacterized protein</fullName>
    </submittedName>
</protein>
<evidence type="ECO:0000313" key="1">
    <source>
        <dbReference type="EMBL" id="MBB6219897.1"/>
    </source>
</evidence>
<name>A0A7X0DSV3_RHILE</name>
<dbReference type="AlphaFoldDB" id="A0A7X0DSV3"/>
<evidence type="ECO:0000313" key="2">
    <source>
        <dbReference type="Proteomes" id="UP000517187"/>
    </source>
</evidence>
<accession>A0A7X0DSV3</accession>
<organism evidence="1 2">
    <name type="scientific">Rhizobium leguminosarum</name>
    <dbReference type="NCBI Taxonomy" id="384"/>
    <lineage>
        <taxon>Bacteria</taxon>
        <taxon>Pseudomonadati</taxon>
        <taxon>Pseudomonadota</taxon>
        <taxon>Alphaproteobacteria</taxon>
        <taxon>Hyphomicrobiales</taxon>
        <taxon>Rhizobiaceae</taxon>
        <taxon>Rhizobium/Agrobacterium group</taxon>
        <taxon>Rhizobium</taxon>
    </lineage>
</organism>
<reference evidence="1 2" key="1">
    <citation type="submission" date="2020-08" db="EMBL/GenBank/DDBJ databases">
        <title>Genomic Encyclopedia of Type Strains, Phase IV (KMG-V): Genome sequencing to study the core and pangenomes of soil and plant-associated prokaryotes.</title>
        <authorList>
            <person name="Whitman W."/>
        </authorList>
    </citation>
    <scope>NUCLEOTIDE SEQUENCE [LARGE SCALE GENOMIC DNA]</scope>
    <source>
        <strain evidence="1 2">SEMIA 4011</strain>
    </source>
</reference>
<gene>
    <name evidence="1" type="ORF">GGE66_000846</name>
</gene>
<dbReference type="Proteomes" id="UP000517187">
    <property type="component" value="Unassembled WGS sequence"/>
</dbReference>